<evidence type="ECO:0000313" key="25">
    <source>
        <dbReference type="Proteomes" id="UP000324701"/>
    </source>
</evidence>
<keyword evidence="11 21" id="KW-0460">Magnesium</keyword>
<dbReference type="InterPro" id="IPR044136">
    <property type="entry name" value="Lys-tRNA-ligase_II_N"/>
</dbReference>
<keyword evidence="7 22" id="KW-0812">Transmembrane</keyword>
<dbReference type="PANTHER" id="PTHR42918:SF15">
    <property type="entry name" value="LYSINE--TRNA LIGASE, CHLOROPLASTIC_MITOCHONDRIAL"/>
    <property type="match status" value="1"/>
</dbReference>
<evidence type="ECO:0000256" key="5">
    <source>
        <dbReference type="ARBA" id="ARBA00022598"/>
    </source>
</evidence>
<feature type="transmembrane region" description="Helical" evidence="22">
    <location>
        <begin position="149"/>
        <end position="171"/>
    </location>
</feature>
<evidence type="ECO:0000256" key="7">
    <source>
        <dbReference type="ARBA" id="ARBA00022692"/>
    </source>
</evidence>
<evidence type="ECO:0000256" key="20">
    <source>
        <dbReference type="ARBA" id="ARBA00048573"/>
    </source>
</evidence>
<comment type="similarity">
    <text evidence="3">In the C-terminal section; belongs to the class-II aminoacyl-tRNA synthetase family.</text>
</comment>
<feature type="binding site" evidence="21">
    <location>
        <position position="1024"/>
    </location>
    <ligand>
        <name>Mg(2+)</name>
        <dbReference type="ChEBI" id="CHEBI:18420"/>
        <label>2</label>
    </ligand>
</feature>
<accession>A0A5B1BPN9</accession>
<dbReference type="EMBL" id="VTZN01000036">
    <property type="protein sequence ID" value="KAA1250667.1"/>
    <property type="molecule type" value="Genomic_DNA"/>
</dbReference>
<dbReference type="GO" id="GO:0004824">
    <property type="term" value="F:lysine-tRNA ligase activity"/>
    <property type="evidence" value="ECO:0007669"/>
    <property type="project" value="UniProtKB-UniRule"/>
</dbReference>
<dbReference type="InterPro" id="IPR002313">
    <property type="entry name" value="Lys-tRNA-ligase_II"/>
</dbReference>
<keyword evidence="10 21" id="KW-0067">ATP-binding</keyword>
<evidence type="ECO:0000256" key="8">
    <source>
        <dbReference type="ARBA" id="ARBA00022723"/>
    </source>
</evidence>
<dbReference type="PRINTS" id="PR00982">
    <property type="entry name" value="TRNASYNTHLYS"/>
</dbReference>
<dbReference type="GO" id="GO:0006430">
    <property type="term" value="P:lysyl-tRNA aminoacylation"/>
    <property type="evidence" value="ECO:0007669"/>
    <property type="project" value="UniProtKB-UniRule"/>
</dbReference>
<dbReference type="GO" id="GO:0046677">
    <property type="term" value="P:response to antibiotic"/>
    <property type="evidence" value="ECO:0007669"/>
    <property type="project" value="UniProtKB-KW"/>
</dbReference>
<evidence type="ECO:0000256" key="11">
    <source>
        <dbReference type="ARBA" id="ARBA00022842"/>
    </source>
</evidence>
<dbReference type="InterPro" id="IPR018149">
    <property type="entry name" value="Lys-tRNA-synth_II_C"/>
</dbReference>
<evidence type="ECO:0000256" key="18">
    <source>
        <dbReference type="ARBA" id="ARBA00024681"/>
    </source>
</evidence>
<dbReference type="CDD" id="cd04322">
    <property type="entry name" value="LysRS_N"/>
    <property type="match status" value="1"/>
</dbReference>
<organism evidence="24 25">
    <name type="scientific">Mycobacterium simiae</name>
    <name type="common">Mycobacterium habana</name>
    <dbReference type="NCBI Taxonomy" id="1784"/>
    <lineage>
        <taxon>Bacteria</taxon>
        <taxon>Bacillati</taxon>
        <taxon>Actinomycetota</taxon>
        <taxon>Actinomycetes</taxon>
        <taxon>Mycobacteriales</taxon>
        <taxon>Mycobacteriaceae</taxon>
        <taxon>Mycobacterium</taxon>
        <taxon>Mycobacterium simiae complex</taxon>
    </lineage>
</organism>
<reference evidence="24 25" key="1">
    <citation type="submission" date="2019-09" db="EMBL/GenBank/DDBJ databases">
        <title>Report of infection by Mycobacterium simiae a patient suffering from pulmonary tuberculosis.</title>
        <authorList>
            <person name="Mohanty P.S."/>
            <person name="Bansal A.K."/>
            <person name="Singh H."/>
            <person name="Sharma S."/>
            <person name="Patil S.A."/>
            <person name="Upadhaya P."/>
            <person name="Singh P.K."/>
            <person name="Kumar D."/>
            <person name="Kumar S."/>
            <person name="Singh R.K."/>
            <person name="Chaudhary B."/>
        </authorList>
    </citation>
    <scope>NUCLEOTIDE SEQUENCE [LARGE SCALE GENOMIC DNA]</scope>
    <source>
        <strain evidence="24 25">JAL-560-SIM</strain>
    </source>
</reference>
<dbReference type="InterPro" id="IPR045864">
    <property type="entry name" value="aa-tRNA-synth_II/BPL/LPL"/>
</dbReference>
<evidence type="ECO:0000256" key="6">
    <source>
        <dbReference type="ARBA" id="ARBA00022679"/>
    </source>
</evidence>
<keyword evidence="8 21" id="KW-0479">Metal-binding</keyword>
<evidence type="ECO:0000256" key="17">
    <source>
        <dbReference type="ARBA" id="ARBA00023268"/>
    </source>
</evidence>
<gene>
    <name evidence="24" type="primary">lysX</name>
    <name evidence="21" type="synonym">lysS</name>
    <name evidence="24" type="ORF">F0Q45_08490</name>
</gene>
<dbReference type="InterPro" id="IPR004365">
    <property type="entry name" value="NA-bd_OB_tRNA"/>
</dbReference>
<comment type="subcellular location">
    <subcellularLocation>
        <location evidence="1">Cell membrane</location>
        <topology evidence="1">Multi-pass membrane protein</topology>
    </subcellularLocation>
    <subcellularLocation>
        <location evidence="21">Cytoplasm</location>
    </subcellularLocation>
</comment>
<dbReference type="Pfam" id="PF09924">
    <property type="entry name" value="LPG_synthase_C"/>
    <property type="match status" value="1"/>
</dbReference>
<dbReference type="GO" id="GO:0006629">
    <property type="term" value="P:lipid metabolic process"/>
    <property type="evidence" value="ECO:0007669"/>
    <property type="project" value="UniProtKB-KW"/>
</dbReference>
<keyword evidence="4" id="KW-1003">Cell membrane</keyword>
<protein>
    <recommendedName>
        <fullName evidence="21">Lysine--tRNA ligase</fullName>
        <ecNumber evidence="21">6.1.1.6</ecNumber>
    </recommendedName>
    <alternativeName>
        <fullName evidence="21">Lysyl-tRNA synthetase</fullName>
        <shortName evidence="21">LysRS</shortName>
    </alternativeName>
</protein>
<feature type="transmembrane region" description="Helical" evidence="22">
    <location>
        <begin position="17"/>
        <end position="38"/>
    </location>
</feature>
<evidence type="ECO:0000256" key="10">
    <source>
        <dbReference type="ARBA" id="ARBA00022840"/>
    </source>
</evidence>
<dbReference type="SUPFAM" id="SSF55681">
    <property type="entry name" value="Class II aaRS and biotin synthetases"/>
    <property type="match status" value="1"/>
</dbReference>
<feature type="transmembrane region" description="Helical" evidence="22">
    <location>
        <begin position="58"/>
        <end position="80"/>
    </location>
</feature>
<feature type="domain" description="Aminoacyl-transfer RNA synthetases class-II family profile" evidence="23">
    <location>
        <begin position="785"/>
        <end position="1098"/>
    </location>
</feature>
<dbReference type="EC" id="6.1.1.6" evidence="21"/>
<keyword evidence="21" id="KW-0648">Protein biosynthesis</keyword>
<keyword evidence="24" id="KW-0012">Acyltransferase</keyword>
<dbReference type="Proteomes" id="UP000324701">
    <property type="component" value="Unassembled WGS sequence"/>
</dbReference>
<dbReference type="PROSITE" id="PS50862">
    <property type="entry name" value="AA_TRNA_LIGASE_II"/>
    <property type="match status" value="1"/>
</dbReference>
<comment type="caution">
    <text evidence="24">The sequence shown here is derived from an EMBL/GenBank/DDBJ whole genome shotgun (WGS) entry which is preliminary data.</text>
</comment>
<dbReference type="Pfam" id="PF00152">
    <property type="entry name" value="tRNA-synt_2"/>
    <property type="match status" value="1"/>
</dbReference>
<dbReference type="GO" id="GO:0000049">
    <property type="term" value="F:tRNA binding"/>
    <property type="evidence" value="ECO:0007669"/>
    <property type="project" value="TreeGrafter"/>
</dbReference>
<comment type="catalytic activity">
    <reaction evidence="20 21">
        <text>tRNA(Lys) + L-lysine + ATP = L-lysyl-tRNA(Lys) + AMP + diphosphate</text>
        <dbReference type="Rhea" id="RHEA:20792"/>
        <dbReference type="Rhea" id="RHEA-COMP:9696"/>
        <dbReference type="Rhea" id="RHEA-COMP:9697"/>
        <dbReference type="ChEBI" id="CHEBI:30616"/>
        <dbReference type="ChEBI" id="CHEBI:32551"/>
        <dbReference type="ChEBI" id="CHEBI:33019"/>
        <dbReference type="ChEBI" id="CHEBI:78442"/>
        <dbReference type="ChEBI" id="CHEBI:78529"/>
        <dbReference type="ChEBI" id="CHEBI:456215"/>
        <dbReference type="EC" id="6.1.1.6"/>
    </reaction>
</comment>
<keyword evidence="16" id="KW-0046">Antibiotic resistance</keyword>
<dbReference type="Gene3D" id="2.40.50.140">
    <property type="entry name" value="Nucleic acid-binding proteins"/>
    <property type="match status" value="1"/>
</dbReference>
<keyword evidence="13" id="KW-0443">Lipid metabolism</keyword>
<dbReference type="GO" id="GO:0005524">
    <property type="term" value="F:ATP binding"/>
    <property type="evidence" value="ECO:0007669"/>
    <property type="project" value="UniProtKB-UniRule"/>
</dbReference>
<evidence type="ECO:0000256" key="2">
    <source>
        <dbReference type="ARBA" id="ARBA00005270"/>
    </source>
</evidence>
<evidence type="ECO:0000256" key="3">
    <source>
        <dbReference type="ARBA" id="ARBA00009968"/>
    </source>
</evidence>
<dbReference type="Pfam" id="PF01336">
    <property type="entry name" value="tRNA_anti-codon"/>
    <property type="match status" value="1"/>
</dbReference>
<evidence type="ECO:0000256" key="19">
    <source>
        <dbReference type="ARBA" id="ARBA00047540"/>
    </source>
</evidence>
<comment type="similarity">
    <text evidence="21">Belongs to the class-II aminoacyl-tRNA synthetase family.</text>
</comment>
<dbReference type="RefSeq" id="WP_149653520.1">
    <property type="nucleotide sequence ID" value="NZ_VTZN01000036.1"/>
</dbReference>
<keyword evidence="21" id="KW-0963">Cytoplasm</keyword>
<dbReference type="InterPro" id="IPR012340">
    <property type="entry name" value="NA-bd_OB-fold"/>
</dbReference>
<keyword evidence="5 21" id="KW-0436">Ligase</keyword>
<evidence type="ECO:0000256" key="21">
    <source>
        <dbReference type="HAMAP-Rule" id="MF_00252"/>
    </source>
</evidence>
<dbReference type="OrthoDB" id="9801152at2"/>
<dbReference type="GO" id="GO:0050071">
    <property type="term" value="F:phosphatidylglycerol lysyltransferase activity"/>
    <property type="evidence" value="ECO:0007669"/>
    <property type="project" value="UniProtKB-EC"/>
</dbReference>
<keyword evidence="25" id="KW-1185">Reference proteome</keyword>
<feature type="binding site" evidence="21">
    <location>
        <position position="1017"/>
    </location>
    <ligand>
        <name>Mg(2+)</name>
        <dbReference type="ChEBI" id="CHEBI:18420"/>
        <label>1</label>
    </ligand>
</feature>
<dbReference type="NCBIfam" id="NF001756">
    <property type="entry name" value="PRK00484.1"/>
    <property type="match status" value="1"/>
</dbReference>
<dbReference type="AlphaFoldDB" id="A0A5B1BPN9"/>
<evidence type="ECO:0000256" key="13">
    <source>
        <dbReference type="ARBA" id="ARBA00023098"/>
    </source>
</evidence>
<comment type="cofactor">
    <cofactor evidence="21">
        <name>Mg(2+)</name>
        <dbReference type="ChEBI" id="CHEBI:18420"/>
    </cofactor>
    <text evidence="21">Binds 3 Mg(2+) ions per subunit.</text>
</comment>
<evidence type="ECO:0000256" key="22">
    <source>
        <dbReference type="SAM" id="Phobius"/>
    </source>
</evidence>
<dbReference type="GO" id="GO:0005829">
    <property type="term" value="C:cytosol"/>
    <property type="evidence" value="ECO:0007669"/>
    <property type="project" value="TreeGrafter"/>
</dbReference>
<evidence type="ECO:0000256" key="16">
    <source>
        <dbReference type="ARBA" id="ARBA00023251"/>
    </source>
</evidence>
<feature type="transmembrane region" description="Helical" evidence="22">
    <location>
        <begin position="120"/>
        <end position="137"/>
    </location>
</feature>
<evidence type="ECO:0000256" key="4">
    <source>
        <dbReference type="ARBA" id="ARBA00022475"/>
    </source>
</evidence>
<comment type="similarity">
    <text evidence="2">In the N-terminal section; belongs to the LPG synthetase family.</text>
</comment>
<dbReference type="InterPro" id="IPR031553">
    <property type="entry name" value="tRNA-synt_2_TM"/>
</dbReference>
<evidence type="ECO:0000256" key="1">
    <source>
        <dbReference type="ARBA" id="ARBA00004651"/>
    </source>
</evidence>
<dbReference type="InterPro" id="IPR006195">
    <property type="entry name" value="aa-tRNA-synth_II"/>
</dbReference>
<keyword evidence="15 21" id="KW-0030">Aminoacyl-tRNA synthetase</keyword>
<keyword evidence="17" id="KW-0511">Multifunctional enzyme</keyword>
<dbReference type="GO" id="GO:0000287">
    <property type="term" value="F:magnesium ion binding"/>
    <property type="evidence" value="ECO:0007669"/>
    <property type="project" value="UniProtKB-UniRule"/>
</dbReference>
<dbReference type="Gene3D" id="3.30.930.10">
    <property type="entry name" value="Bira Bifunctional Protein, Domain 2"/>
    <property type="match status" value="1"/>
</dbReference>
<keyword evidence="6 24" id="KW-0808">Transferase</keyword>
<dbReference type="InterPro" id="IPR004364">
    <property type="entry name" value="Aa-tRNA-synt_II"/>
</dbReference>
<feature type="binding site" evidence="21">
    <location>
        <position position="1024"/>
    </location>
    <ligand>
        <name>Mg(2+)</name>
        <dbReference type="ChEBI" id="CHEBI:18420"/>
        <label>1</label>
    </ligand>
</feature>
<feature type="transmembrane region" description="Helical" evidence="22">
    <location>
        <begin position="87"/>
        <end position="108"/>
    </location>
</feature>
<evidence type="ECO:0000256" key="14">
    <source>
        <dbReference type="ARBA" id="ARBA00023136"/>
    </source>
</evidence>
<feature type="transmembrane region" description="Helical" evidence="22">
    <location>
        <begin position="208"/>
        <end position="230"/>
    </location>
</feature>
<evidence type="ECO:0000256" key="9">
    <source>
        <dbReference type="ARBA" id="ARBA00022741"/>
    </source>
</evidence>
<keyword evidence="9 21" id="KW-0547">Nucleotide-binding</keyword>
<dbReference type="NCBIfam" id="NF002821">
    <property type="entry name" value="PRK02983.1"/>
    <property type="match status" value="1"/>
</dbReference>
<sequence>MTLTTPRSVESRPVSRFHWVPAAAGWAVGVIATLSVLASMSPLIRWTIKVPREFINSYLFNFPDTSFAWSFVLALLAAALTARKRIAWLLLLGNMVLAAFLNVADIAAGGNTAAENFGENLGFAAHVVAIVVLVLGYREFWAKVRRGALFKAAAVLLAGGAIGILLSWGLVELFPGSLAPQDRLPYVANRVVGFALADPDLFTGRPHVFLNAIFGLFGAFALIAATIVLFQSQRADNALTGEDESAIRGLLELYGKNDSLGYFATRRDKSVVFAPSGRAAVTYRVEIGVCLASGDPVGDPRAWPQAVHAWLRLCQTYGWSPGVMGASSQGAQAYRDAGLNALELGDEAILRPADFKLSGPEMRGVRQAVTRARRAGLTVRIRRHRDISAEEMEQTIARADAWRDTETERGFSMALGRLGDPADSDCLLVEALDPHHVVVAMLSLVPWGHTGVSLDVMRRSPQSPNGTIELMVSELALRAESIGINRISLNFAMFRSAFEQGAQLGAGPIARLWRWLLMFFSRWWQIETLYRSNQKYQPQWVPRYACYEDARLIPKVGVASVIAEGFLVLPFTRRKKTHTGHHPAVPERLAATGLLHPDGSAPDLTELQQAQFDEGDEVRRRLPEQVRVRLTKLKKLRSDGIDAYPVGQPPSHTVAQAMTASEAAAVSVSGRILRVRNYGGVLFAHLRDWTGEMQVLLDDSCLQQGRAADFNATIDLGDLVEMTGHMGSSKLGTQSLIVRSWRLIGKCLRPLPNKWKGLTDPEARVRNRYVDLAVNAESRELLATRSAVLRSIRETLFAKGFIEVETPMLQQVHGGATARPFVTHINSYSMDLFLRIAPELYLKRLCVGGVERVFELGRAFRNEGVDYCHNPEFTLLEAYQAHADYLVWLDSCRELIQNAAQAANGAPIAMRPTSDGGLEPVDISGTWQVKSVHAAVSEVLGEHIDATTGVATLRKLSDAARIPYRAQWDAGAVVLELYEHLVESRTEQPTFYIDFPTSVSPLTRPHRSKLGLAERWDLVAWGVELGTAYSELTDPVEQRRRLHEQSLLAAGGDPEAMQLDEDFLQAMEYAMPPTGGLGMGIDRVVMLITGRSIRETLPFPLAKPH</sequence>
<name>A0A5B1BPN9_MYCSI</name>
<comment type="function">
    <text evidence="18">Catalyzes the production of L-lysyl-tRNA(Lys)transfer and the transfer of a lysyl group from L-lysyl-tRNA(Lys) to membrane-bound phosphatidylglycerol (PG), which produces lysylphosphatidylglycerol (LPG), one of the components of the bacterial membrane with a positive net charge. LPG synthesis contributes to the resistance to cationic antimicrobial peptides (CAMPs) and likely protects M.tuberculosis against the CAMPs produced by competiting microorganisms (bacteriocins). In fact, the modification of anionic phosphatidylglycerol with positively charged L-lysine results in repulsion of the peptides.</text>
</comment>
<dbReference type="HAMAP" id="MF_00252">
    <property type="entry name" value="Lys_tRNA_synth_class2"/>
    <property type="match status" value="1"/>
</dbReference>
<comment type="catalytic activity">
    <reaction evidence="19">
        <text>L-lysyl-tRNA(Lys) + a 1,2-diacyl-sn-glycero-3-phospho-(1'-sn-glycerol) = a 1,2-diacyl-sn-glycero-3-phospho-1'-(3'-O-L-lysyl)-sn-glycerol + tRNA(Lys)</text>
        <dbReference type="Rhea" id="RHEA:10668"/>
        <dbReference type="Rhea" id="RHEA-COMP:9696"/>
        <dbReference type="Rhea" id="RHEA-COMP:9697"/>
        <dbReference type="ChEBI" id="CHEBI:64716"/>
        <dbReference type="ChEBI" id="CHEBI:75792"/>
        <dbReference type="ChEBI" id="CHEBI:78442"/>
        <dbReference type="ChEBI" id="CHEBI:78529"/>
        <dbReference type="EC" id="2.3.2.3"/>
    </reaction>
</comment>
<comment type="subunit">
    <text evidence="21">Homodimer.</text>
</comment>
<dbReference type="PANTHER" id="PTHR42918">
    <property type="entry name" value="LYSYL-TRNA SYNTHETASE"/>
    <property type="match status" value="1"/>
</dbReference>
<proteinExistence type="inferred from homology"/>
<dbReference type="GO" id="GO:0005886">
    <property type="term" value="C:plasma membrane"/>
    <property type="evidence" value="ECO:0007669"/>
    <property type="project" value="UniProtKB-SubCell"/>
</dbReference>
<dbReference type="InterPro" id="IPR024320">
    <property type="entry name" value="LPG_synthase_C"/>
</dbReference>
<dbReference type="NCBIfam" id="TIGR00499">
    <property type="entry name" value="lysS_bact"/>
    <property type="match status" value="1"/>
</dbReference>
<evidence type="ECO:0000256" key="12">
    <source>
        <dbReference type="ARBA" id="ARBA00022989"/>
    </source>
</evidence>
<keyword evidence="12 22" id="KW-1133">Transmembrane helix</keyword>
<dbReference type="SUPFAM" id="SSF50249">
    <property type="entry name" value="Nucleic acid-binding proteins"/>
    <property type="match status" value="1"/>
</dbReference>
<evidence type="ECO:0000256" key="15">
    <source>
        <dbReference type="ARBA" id="ARBA00023146"/>
    </source>
</evidence>
<evidence type="ECO:0000313" key="24">
    <source>
        <dbReference type="EMBL" id="KAA1250667.1"/>
    </source>
</evidence>
<dbReference type="Pfam" id="PF16995">
    <property type="entry name" value="tRNA-synt_2_TM"/>
    <property type="match status" value="1"/>
</dbReference>
<keyword evidence="14 22" id="KW-0472">Membrane</keyword>
<evidence type="ECO:0000259" key="23">
    <source>
        <dbReference type="PROSITE" id="PS50862"/>
    </source>
</evidence>